<proteinExistence type="inferred from homology"/>
<evidence type="ECO:0000256" key="5">
    <source>
        <dbReference type="ARBA" id="ARBA00022801"/>
    </source>
</evidence>
<evidence type="ECO:0000313" key="9">
    <source>
        <dbReference type="EMBL" id="CAH3016638.1"/>
    </source>
</evidence>
<organism evidence="9 10">
    <name type="scientific">Porites evermanni</name>
    <dbReference type="NCBI Taxonomy" id="104178"/>
    <lineage>
        <taxon>Eukaryota</taxon>
        <taxon>Metazoa</taxon>
        <taxon>Cnidaria</taxon>
        <taxon>Anthozoa</taxon>
        <taxon>Hexacorallia</taxon>
        <taxon>Scleractinia</taxon>
        <taxon>Fungiina</taxon>
        <taxon>Poritidae</taxon>
        <taxon>Porites</taxon>
    </lineage>
</organism>
<sequence>HLSFVLEELWLQQAVVISRHGSRTLLTKDHKTFEEASDSQLTVRGMDQMFRAGEFVHSHFHEMNFNFSDLYSKSPQEIYVRSSDYSRTLNSALSFLLGLYPPRNQTLNVSYVDQVFRAPYDIQQVPIHTVAVENDQLLRGWLSCPELTKKVTAFYESKTFQEREAESASLRQTLANVLGIEKIELKDFYNVYDYINLHRMYNHTFSLNITEKEWYKIESLADWVEYNKYSKGLIGDIGGGLLANEIAMSFKNVTEKQSKLKLRYYSAHYPTMLSLFTSLGLIKDSQSPLSKIPNYASLVFTELLRDSKNKYFVRFSFKNSSLEETIVKYNIPHCDDPCPLDQFVKIVTSLTVRDVTSWCHACKNTKLSQCKPSGENGQKTVCPAVKKPKLSGTGGFFLGVFVTLLVVIFITGVWHFWLRRRCLPGGSGRRPRIGLADLENVPSTGVI</sequence>
<evidence type="ECO:0000313" key="10">
    <source>
        <dbReference type="Proteomes" id="UP001159427"/>
    </source>
</evidence>
<dbReference type="Proteomes" id="UP001159427">
    <property type="component" value="Unassembled WGS sequence"/>
</dbReference>
<keyword evidence="5" id="KW-0378">Hydrolase</keyword>
<feature type="transmembrane region" description="Helical" evidence="8">
    <location>
        <begin position="396"/>
        <end position="417"/>
    </location>
</feature>
<gene>
    <name evidence="9" type="ORF">PEVE_00030912</name>
</gene>
<evidence type="ECO:0000256" key="2">
    <source>
        <dbReference type="ARBA" id="ARBA00005375"/>
    </source>
</evidence>
<dbReference type="Gene3D" id="3.40.50.1240">
    <property type="entry name" value="Phosphoglycerate mutase-like"/>
    <property type="match status" value="1"/>
</dbReference>
<comment type="caution">
    <text evidence="9">The sequence shown here is derived from an EMBL/GenBank/DDBJ whole genome shotgun (WGS) entry which is preliminary data.</text>
</comment>
<dbReference type="CDD" id="cd07061">
    <property type="entry name" value="HP_HAP_like"/>
    <property type="match status" value="1"/>
</dbReference>
<keyword evidence="8" id="KW-0812">Transmembrane</keyword>
<feature type="non-terminal residue" evidence="9">
    <location>
        <position position="1"/>
    </location>
</feature>
<reference evidence="9 10" key="1">
    <citation type="submission" date="2022-05" db="EMBL/GenBank/DDBJ databases">
        <authorList>
            <consortium name="Genoscope - CEA"/>
            <person name="William W."/>
        </authorList>
    </citation>
    <scope>NUCLEOTIDE SEQUENCE [LARGE SCALE GENOMIC DNA]</scope>
</reference>
<dbReference type="PANTHER" id="PTHR11567:SF211">
    <property type="entry name" value="PROSTATIC ACID PHOSPHATASE"/>
    <property type="match status" value="1"/>
</dbReference>
<protein>
    <recommendedName>
        <fullName evidence="3">acid phosphatase</fullName>
        <ecNumber evidence="3">3.1.3.2</ecNumber>
    </recommendedName>
</protein>
<dbReference type="InterPro" id="IPR050645">
    <property type="entry name" value="Histidine_acid_phosphatase"/>
</dbReference>
<dbReference type="EC" id="3.1.3.2" evidence="3"/>
<keyword evidence="4" id="KW-0732">Signal</keyword>
<evidence type="ECO:0000256" key="7">
    <source>
        <dbReference type="ARBA" id="ARBA00023180"/>
    </source>
</evidence>
<evidence type="ECO:0000256" key="4">
    <source>
        <dbReference type="ARBA" id="ARBA00022729"/>
    </source>
</evidence>
<keyword evidence="6" id="KW-1015">Disulfide bond</keyword>
<evidence type="ECO:0000256" key="6">
    <source>
        <dbReference type="ARBA" id="ARBA00023157"/>
    </source>
</evidence>
<accession>A0ABN8LHP7</accession>
<keyword evidence="8" id="KW-0472">Membrane</keyword>
<evidence type="ECO:0000256" key="8">
    <source>
        <dbReference type="SAM" id="Phobius"/>
    </source>
</evidence>
<dbReference type="InterPro" id="IPR000560">
    <property type="entry name" value="His_Pase_clade-2"/>
</dbReference>
<keyword evidence="7" id="KW-0325">Glycoprotein</keyword>
<dbReference type="SUPFAM" id="SSF53254">
    <property type="entry name" value="Phosphoglycerate mutase-like"/>
    <property type="match status" value="1"/>
</dbReference>
<dbReference type="Pfam" id="PF00328">
    <property type="entry name" value="His_Phos_2"/>
    <property type="match status" value="1"/>
</dbReference>
<dbReference type="EMBL" id="CALNXI010000044">
    <property type="protein sequence ID" value="CAH3016638.1"/>
    <property type="molecule type" value="Genomic_DNA"/>
</dbReference>
<name>A0ABN8LHP7_9CNID</name>
<dbReference type="PANTHER" id="PTHR11567">
    <property type="entry name" value="ACID PHOSPHATASE-RELATED"/>
    <property type="match status" value="1"/>
</dbReference>
<evidence type="ECO:0000256" key="3">
    <source>
        <dbReference type="ARBA" id="ARBA00012646"/>
    </source>
</evidence>
<keyword evidence="8" id="KW-1133">Transmembrane helix</keyword>
<comment type="catalytic activity">
    <reaction evidence="1">
        <text>a phosphate monoester + H2O = an alcohol + phosphate</text>
        <dbReference type="Rhea" id="RHEA:15017"/>
        <dbReference type="ChEBI" id="CHEBI:15377"/>
        <dbReference type="ChEBI" id="CHEBI:30879"/>
        <dbReference type="ChEBI" id="CHEBI:43474"/>
        <dbReference type="ChEBI" id="CHEBI:67140"/>
        <dbReference type="EC" id="3.1.3.2"/>
    </reaction>
</comment>
<comment type="similarity">
    <text evidence="2">Belongs to the histidine acid phosphatase family.</text>
</comment>
<evidence type="ECO:0000256" key="1">
    <source>
        <dbReference type="ARBA" id="ARBA00000032"/>
    </source>
</evidence>
<dbReference type="InterPro" id="IPR029033">
    <property type="entry name" value="His_PPase_superfam"/>
</dbReference>
<keyword evidence="10" id="KW-1185">Reference proteome</keyword>